<accession>A0ABN9RGT8</accession>
<evidence type="ECO:0000256" key="14">
    <source>
        <dbReference type="SAM" id="Phobius"/>
    </source>
</evidence>
<feature type="transmembrane region" description="Helical" evidence="14">
    <location>
        <begin position="1106"/>
        <end position="1128"/>
    </location>
</feature>
<reference evidence="16" key="1">
    <citation type="submission" date="2023-10" db="EMBL/GenBank/DDBJ databases">
        <authorList>
            <person name="Chen Y."/>
            <person name="Shah S."/>
            <person name="Dougan E. K."/>
            <person name="Thang M."/>
            <person name="Chan C."/>
        </authorList>
    </citation>
    <scope>NUCLEOTIDE SEQUENCE [LARGE SCALE GENOMIC DNA]</scope>
</reference>
<sequence length="1327" mass="145959">MSDDRRSNQQSPQQPAGGAAVSVAGDDIGLSVDLAELMQTDPVKAKWQLQVHKVSHSLALTGSKALGRQRNTLRLYATEADQMGRSEGDSMREHADLNQEIEKLISENAWFTMARPALDELLFKLKEKGIDFPTKAKNDCAARAIADWSQNTTESLETRVASLLDMVQAWPKPGEEATFDPLQPRVRHMDGSPKDLMATMMDTVLKKVIIPLLKDGASSFDCLLRVIRNIITMISQASDEENLDFEPYEESGDTMLSMLRGIAVVIQPDIEQQRELQATNKDFDKLQAASANLQPGELSVIATMKQNGHYKTLLAEYMRCKPHYDDIMPRLAESQKQLTELEITRGFQDNSLIVLNAWKTKLGAENKIRSAQLKSMSDCLETSTMAVLTDALDSVKKNTLPQNMAANLRELLTTCKDAKFDIPFADELNAFVEAASKRQTVDSHTTSFCDAMGSFSFTAPRDARQGAVSSLVGMAKTYIDFGVTTKNQRVEDAIYAFLGNTMLHMGKDEDYNLLEGTCSFMMSQCQLCSILLDVVGEVRHDMVATKTALNTLSGLQWDFTNVYNYMKLGDDAEKRIMADKSSVALKRFVAAKEAMLQAKDDIFPAFFGRWCDEVNDMAAQAKELDCTAHVDKFANAAAKLAREFVWGCASGKWYDGLSTDDPSKLPDYHERAKTSLYPNCSPSKAKTEIDSLNHRMEAATSAMKMHLDVDEGRAEKMATAVGVLNRLRISYCEGMLLICLRDFADQPLKLKRNVKSHMSFLPEPLHGELPLPLSTKVEEVTQGKKCPLVARLAAASEAPRAAAGGPPPAGERGAAEGGEHCARVEALLVELCGQLELGQRRAQEALAEARAGGPRAPPRSSGWPTSFAASLRQDAPASGEGHPAAPPGSSQPGEDGGPAGPPLAPPPDQRKPSVESATCLPTLSEGQRAPSPQPSPSPSPRRKRSPSSLMATPPPPASPAPGATRVGSLGSGSMQSMRSAAWSLWDGSNVSKEPQQTQADATGAIDLIQQDPISNYDLQGFWLDSAPTASTSANWIAMPWSVRKLACFGSDTSPVRQRARRLVSSTGYEVCVMLLIFANSAFLGWQVEYEAHTRRKLPLTTELEAFFCAVFALELSIKIYAMGCIFWTGGDAAWNYFDISVVVLMILDLIGSLTQRLSGLRILRTLRVVRFLRAVRQLRVFSQLRIMIRSIMFSLRPLLWAALVLAGMGPADLFGLIFTQAVIDHLREHDLWEDSSSADLRHYFGTLHLCALSLFEAMSGGINWGELFEALSPLSLSVQLVFLFFVLFAWWRLWNCKCRYWDFCGGSQPLGAQRQHRDRADGCGEED</sequence>
<protein>
    <recommendedName>
        <fullName evidence="15">Ion transport domain-containing protein</fullName>
    </recommendedName>
</protein>
<feature type="compositionally biased region" description="Polar residues" evidence="13">
    <location>
        <begin position="915"/>
        <end position="925"/>
    </location>
</feature>
<organism evidence="16 17">
    <name type="scientific">Prorocentrum cordatum</name>
    <dbReference type="NCBI Taxonomy" id="2364126"/>
    <lineage>
        <taxon>Eukaryota</taxon>
        <taxon>Sar</taxon>
        <taxon>Alveolata</taxon>
        <taxon>Dinophyceae</taxon>
        <taxon>Prorocentrales</taxon>
        <taxon>Prorocentraceae</taxon>
        <taxon>Prorocentrum</taxon>
    </lineage>
</organism>
<dbReference type="InterPro" id="IPR027359">
    <property type="entry name" value="Volt_channel_dom_sf"/>
</dbReference>
<feature type="compositionally biased region" description="Low complexity" evidence="13">
    <location>
        <begin position="9"/>
        <end position="22"/>
    </location>
</feature>
<dbReference type="Pfam" id="PF00520">
    <property type="entry name" value="Ion_trans"/>
    <property type="match status" value="1"/>
</dbReference>
<feature type="transmembrane region" description="Helical" evidence="14">
    <location>
        <begin position="1274"/>
        <end position="1294"/>
    </location>
</feature>
<dbReference type="EMBL" id="CAUYUJ010006681">
    <property type="protein sequence ID" value="CAK0818276.1"/>
    <property type="molecule type" value="Genomic_DNA"/>
</dbReference>
<dbReference type="Proteomes" id="UP001189429">
    <property type="component" value="Unassembled WGS sequence"/>
</dbReference>
<keyword evidence="4" id="KW-0107">Calcium channel</keyword>
<keyword evidence="12" id="KW-0407">Ion channel</keyword>
<feature type="transmembrane region" description="Helical" evidence="14">
    <location>
        <begin position="1134"/>
        <end position="1154"/>
    </location>
</feature>
<evidence type="ECO:0000256" key="1">
    <source>
        <dbReference type="ARBA" id="ARBA00004141"/>
    </source>
</evidence>
<dbReference type="PANTHER" id="PTHR45628:SF7">
    <property type="entry name" value="VOLTAGE-DEPENDENT CALCIUM CHANNEL TYPE A SUBUNIT ALPHA-1"/>
    <property type="match status" value="1"/>
</dbReference>
<evidence type="ECO:0000256" key="10">
    <source>
        <dbReference type="ARBA" id="ARBA00023136"/>
    </source>
</evidence>
<feature type="region of interest" description="Disordered" evidence="13">
    <location>
        <begin position="1"/>
        <end position="22"/>
    </location>
</feature>
<feature type="compositionally biased region" description="Low complexity" evidence="13">
    <location>
        <begin position="846"/>
        <end position="862"/>
    </location>
</feature>
<evidence type="ECO:0000256" key="12">
    <source>
        <dbReference type="ARBA" id="ARBA00023303"/>
    </source>
</evidence>
<evidence type="ECO:0000256" key="5">
    <source>
        <dbReference type="ARBA" id="ARBA00022692"/>
    </source>
</evidence>
<evidence type="ECO:0000313" key="16">
    <source>
        <dbReference type="EMBL" id="CAK0818276.1"/>
    </source>
</evidence>
<keyword evidence="8 14" id="KW-1133">Transmembrane helix</keyword>
<feature type="transmembrane region" description="Helical" evidence="14">
    <location>
        <begin position="1198"/>
        <end position="1223"/>
    </location>
</feature>
<evidence type="ECO:0000256" key="6">
    <source>
        <dbReference type="ARBA" id="ARBA00022837"/>
    </source>
</evidence>
<evidence type="ECO:0000256" key="9">
    <source>
        <dbReference type="ARBA" id="ARBA00023065"/>
    </source>
</evidence>
<dbReference type="InterPro" id="IPR005821">
    <property type="entry name" value="Ion_trans_dom"/>
</dbReference>
<keyword evidence="11" id="KW-0325">Glycoprotein</keyword>
<evidence type="ECO:0000259" key="15">
    <source>
        <dbReference type="Pfam" id="PF00520"/>
    </source>
</evidence>
<dbReference type="PANTHER" id="PTHR45628">
    <property type="entry name" value="VOLTAGE-DEPENDENT CALCIUM CHANNEL TYPE A SUBUNIT ALPHA-1"/>
    <property type="match status" value="1"/>
</dbReference>
<keyword evidence="6" id="KW-0106">Calcium</keyword>
<feature type="region of interest" description="Disordered" evidence="13">
    <location>
        <begin position="846"/>
        <end position="973"/>
    </location>
</feature>
<comment type="caution">
    <text evidence="16">The sequence shown here is derived from an EMBL/GenBank/DDBJ whole genome shotgun (WGS) entry which is preliminary data.</text>
</comment>
<evidence type="ECO:0000256" key="8">
    <source>
        <dbReference type="ARBA" id="ARBA00022989"/>
    </source>
</evidence>
<evidence type="ECO:0000256" key="13">
    <source>
        <dbReference type="SAM" id="MobiDB-lite"/>
    </source>
</evidence>
<dbReference type="InterPro" id="IPR050599">
    <property type="entry name" value="VDCC_alpha-1_subunit"/>
</dbReference>
<evidence type="ECO:0000256" key="7">
    <source>
        <dbReference type="ARBA" id="ARBA00022882"/>
    </source>
</evidence>
<keyword evidence="2" id="KW-0813">Transport</keyword>
<evidence type="ECO:0000256" key="11">
    <source>
        <dbReference type="ARBA" id="ARBA00023180"/>
    </source>
</evidence>
<keyword evidence="9" id="KW-0406">Ion transport</keyword>
<evidence type="ECO:0000256" key="4">
    <source>
        <dbReference type="ARBA" id="ARBA00022673"/>
    </source>
</evidence>
<dbReference type="SUPFAM" id="SSF81324">
    <property type="entry name" value="Voltage-gated potassium channels"/>
    <property type="match status" value="1"/>
</dbReference>
<dbReference type="Gene3D" id="1.20.120.350">
    <property type="entry name" value="Voltage-gated potassium channels. Chain C"/>
    <property type="match status" value="1"/>
</dbReference>
<keyword evidence="3" id="KW-0109">Calcium transport</keyword>
<feature type="region of interest" description="Disordered" evidence="13">
    <location>
        <begin position="797"/>
        <end position="817"/>
    </location>
</feature>
<feature type="transmembrane region" description="Helical" evidence="14">
    <location>
        <begin position="1066"/>
        <end position="1085"/>
    </location>
</feature>
<proteinExistence type="predicted"/>
<gene>
    <name evidence="16" type="ORF">PCOR1329_LOCUS20617</name>
</gene>
<name>A0ABN9RGT8_9DINO</name>
<keyword evidence="17" id="KW-1185">Reference proteome</keyword>
<feature type="domain" description="Ion transport" evidence="15">
    <location>
        <begin position="1068"/>
        <end position="1288"/>
    </location>
</feature>
<keyword evidence="5 14" id="KW-0812">Transmembrane</keyword>
<keyword evidence="7" id="KW-0851">Voltage-gated channel</keyword>
<evidence type="ECO:0000313" key="17">
    <source>
        <dbReference type="Proteomes" id="UP001189429"/>
    </source>
</evidence>
<evidence type="ECO:0000256" key="2">
    <source>
        <dbReference type="ARBA" id="ARBA00022448"/>
    </source>
</evidence>
<evidence type="ECO:0000256" key="3">
    <source>
        <dbReference type="ARBA" id="ARBA00022568"/>
    </source>
</evidence>
<comment type="subcellular location">
    <subcellularLocation>
        <location evidence="1">Membrane</location>
        <topology evidence="1">Multi-pass membrane protein</topology>
    </subcellularLocation>
</comment>
<keyword evidence="10 14" id="KW-0472">Membrane</keyword>